<keyword evidence="2" id="KW-1185">Reference proteome</keyword>
<sequence length="971" mass="110067">MIKSSHVRLSHLLVLIICSFVICAQSDVPRPRGVSLSKASLYSPTKDFTCFDGTVTIPFSYVNDDYCDCFDGSDEPGTSACLNGVFHCTNAGHRPQNIPSSRVNDGYCDCCDGTDEYAAAEPCPNTCEELGREARAESHRLAELHKAGSQVRLELIENGNKKRNEMAEQLTQLEKDKAEAEAIKSEKESIKNELEARENEVLKVYREAEEQEKQKKAEEEKQQTIKEATDQFNRFDANKDGQLTVDEINVVNVFDKNKDGEVDQEEYQYFFGENENVDLETFISAAWPMLKPLLMMEQGMFRPAEEEHETVPETDADDLSKEAETDDLGADDDNIDSDLGHEELDEPELEADHSHGYDEETQKLVNEATEARRQFTDAERAVREIESSIRNIQQNLEKDYGLQQEFATLDGQCFEYEDKEYIYKLCMFQKMTQKSKNGGSEVGLGNWGEWSGDENNKYSVMKYTNGVACWNGPNRMTTVNVHCGLDTKMLSVTEPFRCEYKVELSTPAACDGNTSQQHSSHDELQYCLALSKMDIEDIIKESCFSMLEGKVDSRILKNIKSMGLEKPTRIQAESLPYILLENDVIGAAKTGSGKTLAFLIPVVERLIKLGFSRQHGTGCIILSPTRELALQTFQVLKKLLNDIDLTYSLIVGGEKKAKDLVKLKKGVNIVVSTPGRLLDHLQNTEYFNVKNLKCLVVDEADKLLEAGFEKHVSGIVDLLPTNRQTILFSATIDSHVQNLARLALREDPVIISTDDQTHSTVIGLQQGYYLCPIEQKLSWLYKMLRKSKKLKVMVFFSSCKSVDFHFEFFRNHCKASILSIHGKQSQAKRKEAFQNFVDARYGALFCTDVAARGLDIPSVDWIVQYDPPTDPKEYIHRVGRTARGLNNQGNAVILLRPEEEEFLSFLNNEKVFLDQYSFDEPSGKIQRLLEELIIENGVMRLLARKAFLAFLRCYKSHPLKKIFNINTLDRF</sequence>
<evidence type="ECO:0000313" key="2">
    <source>
        <dbReference type="Proteomes" id="UP001064048"/>
    </source>
</evidence>
<proteinExistence type="predicted"/>
<protein>
    <submittedName>
        <fullName evidence="1">Uncharacterized protein</fullName>
    </submittedName>
</protein>
<comment type="caution">
    <text evidence="1">The sequence shown here is derived from an EMBL/GenBank/DDBJ whole genome shotgun (WGS) entry which is preliminary data.</text>
</comment>
<dbReference type="EMBL" id="CM046113">
    <property type="protein sequence ID" value="KAI8420843.1"/>
    <property type="molecule type" value="Genomic_DNA"/>
</dbReference>
<accession>A0ACC0J9P2</accession>
<name>A0ACC0J9P2_CHOFU</name>
<organism evidence="1 2">
    <name type="scientific">Choristoneura fumiferana</name>
    <name type="common">Spruce budworm moth</name>
    <name type="synonym">Archips fumiferana</name>
    <dbReference type="NCBI Taxonomy" id="7141"/>
    <lineage>
        <taxon>Eukaryota</taxon>
        <taxon>Metazoa</taxon>
        <taxon>Ecdysozoa</taxon>
        <taxon>Arthropoda</taxon>
        <taxon>Hexapoda</taxon>
        <taxon>Insecta</taxon>
        <taxon>Pterygota</taxon>
        <taxon>Neoptera</taxon>
        <taxon>Endopterygota</taxon>
        <taxon>Lepidoptera</taxon>
        <taxon>Glossata</taxon>
        <taxon>Ditrysia</taxon>
        <taxon>Tortricoidea</taxon>
        <taxon>Tortricidae</taxon>
        <taxon>Tortricinae</taxon>
        <taxon>Choristoneura</taxon>
    </lineage>
</organism>
<reference evidence="1 2" key="1">
    <citation type="journal article" date="2022" name="Genome Biol. Evol.">
        <title>The Spruce Budworm Genome: Reconstructing the Evolutionary History of Antifreeze Proteins.</title>
        <authorList>
            <person name="Beliveau C."/>
            <person name="Gagne P."/>
            <person name="Picq S."/>
            <person name="Vernygora O."/>
            <person name="Keeling C.I."/>
            <person name="Pinkney K."/>
            <person name="Doucet D."/>
            <person name="Wen F."/>
            <person name="Johnston J.S."/>
            <person name="Maaroufi H."/>
            <person name="Boyle B."/>
            <person name="Laroche J."/>
            <person name="Dewar K."/>
            <person name="Juretic N."/>
            <person name="Blackburn G."/>
            <person name="Nisole A."/>
            <person name="Brunet B."/>
            <person name="Brandao M."/>
            <person name="Lumley L."/>
            <person name="Duan J."/>
            <person name="Quan G."/>
            <person name="Lucarotti C.J."/>
            <person name="Roe A.D."/>
            <person name="Sperling F.A.H."/>
            <person name="Levesque R.C."/>
            <person name="Cusson M."/>
        </authorList>
    </citation>
    <scope>NUCLEOTIDE SEQUENCE [LARGE SCALE GENOMIC DNA]</scope>
    <source>
        <strain evidence="1">Glfc:IPQL:Cfum</strain>
    </source>
</reference>
<dbReference type="Proteomes" id="UP001064048">
    <property type="component" value="Chromosome 13"/>
</dbReference>
<evidence type="ECO:0000313" key="1">
    <source>
        <dbReference type="EMBL" id="KAI8420843.1"/>
    </source>
</evidence>
<gene>
    <name evidence="1" type="ORF">MSG28_008041</name>
</gene>